<proteinExistence type="predicted"/>
<dbReference type="Proteomes" id="UP001172645">
    <property type="component" value="Unassembled WGS sequence"/>
</dbReference>
<dbReference type="RefSeq" id="WP_285873220.1">
    <property type="nucleotide sequence ID" value="NZ_JARFYM010000057.1"/>
</dbReference>
<dbReference type="EMBL" id="JARFYM010000057">
    <property type="protein sequence ID" value="MDL2403714.1"/>
    <property type="molecule type" value="Genomic_DNA"/>
</dbReference>
<sequence>MTSLLILAILYLLAALAMIFVIDRSVGIMFPASTDDAHAAARPSLPDVSN</sequence>
<reference evidence="1" key="1">
    <citation type="submission" date="2023-06" db="EMBL/GenBank/DDBJ databases">
        <title>Phylogenetic Diversity of Rhizobium strains.</title>
        <authorList>
            <person name="Moura F.T."/>
            <person name="Helene L.C.F."/>
            <person name="Hungria M."/>
        </authorList>
    </citation>
    <scope>NUCLEOTIDE SEQUENCE</scope>
    <source>
        <strain evidence="1">CCGE526</strain>
    </source>
</reference>
<evidence type="ECO:0000313" key="1">
    <source>
        <dbReference type="EMBL" id="MDL2403714.1"/>
    </source>
</evidence>
<name>A0ABT7K9A3_9HYPH</name>
<accession>A0ABT7K9A3</accession>
<gene>
    <name evidence="1" type="ORF">PY649_33130</name>
</gene>
<evidence type="ECO:0000313" key="2">
    <source>
        <dbReference type="Proteomes" id="UP001172645"/>
    </source>
</evidence>
<keyword evidence="2" id="KW-1185">Reference proteome</keyword>
<comment type="caution">
    <text evidence="1">The sequence shown here is derived from an EMBL/GenBank/DDBJ whole genome shotgun (WGS) entry which is preliminary data.</text>
</comment>
<organism evidence="1 2">
    <name type="scientific">Rhizobium mayense</name>
    <dbReference type="NCBI Taxonomy" id="1312184"/>
    <lineage>
        <taxon>Bacteria</taxon>
        <taxon>Pseudomonadati</taxon>
        <taxon>Pseudomonadota</taxon>
        <taxon>Alphaproteobacteria</taxon>
        <taxon>Hyphomicrobiales</taxon>
        <taxon>Rhizobiaceae</taxon>
        <taxon>Rhizobium/Agrobacterium group</taxon>
        <taxon>Rhizobium</taxon>
    </lineage>
</organism>
<protein>
    <submittedName>
        <fullName evidence="1">Uncharacterized protein</fullName>
    </submittedName>
</protein>